<evidence type="ECO:0000256" key="3">
    <source>
        <dbReference type="ARBA" id="ARBA00032390"/>
    </source>
</evidence>
<evidence type="ECO:0000256" key="1">
    <source>
        <dbReference type="ARBA" id="ARBA00007553"/>
    </source>
</evidence>
<dbReference type="GO" id="GO:0009253">
    <property type="term" value="P:peptidoglycan catabolic process"/>
    <property type="evidence" value="ECO:0007669"/>
    <property type="project" value="InterPro"/>
</dbReference>
<reference evidence="5 6" key="1">
    <citation type="submission" date="2014-04" db="EMBL/GenBank/DDBJ databases">
        <title>Draft genome sequence of Bacillus azotoformans MEV2011, a (co-) denitrifying strain unable to grow in the presence of oxygen.</title>
        <authorList>
            <person name="Nielsen M."/>
            <person name="Schreiber L."/>
            <person name="Finster K."/>
            <person name="Schramm A."/>
        </authorList>
    </citation>
    <scope>NUCLEOTIDE SEQUENCE [LARGE SCALE GENOMIC DNA]</scope>
    <source>
        <strain evidence="5 6">MEV2011</strain>
    </source>
</reference>
<dbReference type="PATRIC" id="fig|1348973.3.peg.2354"/>
<organism evidence="5 6">
    <name type="scientific">Schinkia azotoformans MEV2011</name>
    <dbReference type="NCBI Taxonomy" id="1348973"/>
    <lineage>
        <taxon>Bacteria</taxon>
        <taxon>Bacillati</taxon>
        <taxon>Bacillota</taxon>
        <taxon>Bacilli</taxon>
        <taxon>Bacillales</taxon>
        <taxon>Bacillaceae</taxon>
        <taxon>Calidifontibacillus/Schinkia group</taxon>
        <taxon>Schinkia</taxon>
    </lineage>
</organism>
<dbReference type="SMART" id="SM00701">
    <property type="entry name" value="PGRP"/>
    <property type="match status" value="1"/>
</dbReference>
<feature type="domain" description="Peptidoglycan recognition protein family" evidence="4">
    <location>
        <begin position="7"/>
        <end position="145"/>
    </location>
</feature>
<dbReference type="RefSeq" id="WP_035195767.1">
    <property type="nucleotide sequence ID" value="NZ_JJRY01000008.1"/>
</dbReference>
<dbReference type="AlphaFoldDB" id="A0A072NN76"/>
<dbReference type="GO" id="GO:0008745">
    <property type="term" value="F:N-acetylmuramoyl-L-alanine amidase activity"/>
    <property type="evidence" value="ECO:0007669"/>
    <property type="project" value="InterPro"/>
</dbReference>
<evidence type="ECO:0000313" key="5">
    <source>
        <dbReference type="EMBL" id="KEF38393.1"/>
    </source>
</evidence>
<protein>
    <recommendedName>
        <fullName evidence="3">Autolysin</fullName>
    </recommendedName>
    <alternativeName>
        <fullName evidence="2">Cell wall hydrolase</fullName>
    </alternativeName>
</protein>
<dbReference type="Proteomes" id="UP000027936">
    <property type="component" value="Unassembled WGS sequence"/>
</dbReference>
<proteinExistence type="inferred from homology"/>
<name>A0A072NN76_SCHAZ</name>
<comment type="similarity">
    <text evidence="1">Belongs to the N-acetylmuramoyl-L-alanine amidase 2 family.</text>
</comment>
<dbReference type="InterPro" id="IPR015510">
    <property type="entry name" value="PGRP"/>
</dbReference>
<evidence type="ECO:0000256" key="2">
    <source>
        <dbReference type="ARBA" id="ARBA00030881"/>
    </source>
</evidence>
<comment type="caution">
    <text evidence="5">The sequence shown here is derived from an EMBL/GenBank/DDBJ whole genome shotgun (WGS) entry which is preliminary data.</text>
</comment>
<dbReference type="InterPro" id="IPR036505">
    <property type="entry name" value="Amidase/PGRP_sf"/>
</dbReference>
<dbReference type="PANTHER" id="PTHR11022:SF41">
    <property type="entry name" value="PEPTIDOGLYCAN-RECOGNITION PROTEIN LC-RELATED"/>
    <property type="match status" value="1"/>
</dbReference>
<evidence type="ECO:0000259" key="4">
    <source>
        <dbReference type="SMART" id="SM00701"/>
    </source>
</evidence>
<dbReference type="Gene3D" id="3.40.80.10">
    <property type="entry name" value="Peptidoglycan recognition protein-like"/>
    <property type="match status" value="1"/>
</dbReference>
<dbReference type="Pfam" id="PF01510">
    <property type="entry name" value="Amidase_2"/>
    <property type="match status" value="1"/>
</dbReference>
<dbReference type="InterPro" id="IPR002502">
    <property type="entry name" value="Amidase_domain"/>
</dbReference>
<dbReference type="InterPro" id="IPR006619">
    <property type="entry name" value="PGRP_domain_met/bac"/>
</dbReference>
<dbReference type="OrthoDB" id="9812621at2"/>
<dbReference type="PANTHER" id="PTHR11022">
    <property type="entry name" value="PEPTIDOGLYCAN RECOGNITION PROTEIN"/>
    <property type="match status" value="1"/>
</dbReference>
<dbReference type="GO" id="GO:0008270">
    <property type="term" value="F:zinc ion binding"/>
    <property type="evidence" value="ECO:0007669"/>
    <property type="project" value="InterPro"/>
</dbReference>
<dbReference type="CDD" id="cd06583">
    <property type="entry name" value="PGRP"/>
    <property type="match status" value="1"/>
</dbReference>
<dbReference type="EMBL" id="JJRY01000008">
    <property type="protein sequence ID" value="KEF38393.1"/>
    <property type="molecule type" value="Genomic_DNA"/>
</dbReference>
<accession>A0A072NN76</accession>
<dbReference type="SUPFAM" id="SSF55846">
    <property type="entry name" value="N-acetylmuramoyl-L-alanine amidase-like"/>
    <property type="match status" value="1"/>
</dbReference>
<sequence length="227" mass="26399">MARNFKPYMITQFQSFIHTLDLKRKINHIQIHHTWEPRKSDYKGESTIASMWRYHTETRGWQDIGQHFTVAPDGLIWDGRSLEKDPAGITGYNRGGIMFEMIGNFDQGEETLEGKQLDAIIAAVRVLLSKFNLSTNDIVFHREHSAKTCPGTGITRDWFLNEVKNRKIMELNPNSYDNADQWKRIAIDWLYEEGLISAEDWKDNINKGLPLWAEALVLKRIYDKAKS</sequence>
<evidence type="ECO:0000313" key="6">
    <source>
        <dbReference type="Proteomes" id="UP000027936"/>
    </source>
</evidence>
<gene>
    <name evidence="5" type="ORF">M670_02436</name>
</gene>